<dbReference type="Pfam" id="PF08811">
    <property type="entry name" value="DUF1800"/>
    <property type="match status" value="1"/>
</dbReference>
<organism evidence="1 2">
    <name type="scientific">Chryseobacterium camelliae</name>
    <dbReference type="NCBI Taxonomy" id="1265445"/>
    <lineage>
        <taxon>Bacteria</taxon>
        <taxon>Pseudomonadati</taxon>
        <taxon>Bacteroidota</taxon>
        <taxon>Flavobacteriia</taxon>
        <taxon>Flavobacteriales</taxon>
        <taxon>Weeksellaceae</taxon>
        <taxon>Chryseobacterium group</taxon>
        <taxon>Chryseobacterium</taxon>
    </lineage>
</organism>
<evidence type="ECO:0000313" key="2">
    <source>
        <dbReference type="Proteomes" id="UP001225072"/>
    </source>
</evidence>
<keyword evidence="2" id="KW-1185">Reference proteome</keyword>
<accession>A0ABU0TGX3</accession>
<reference evidence="1 2" key="1">
    <citation type="submission" date="2023-07" db="EMBL/GenBank/DDBJ databases">
        <title>Functional and genomic diversity of the sorghum phyllosphere microbiome.</title>
        <authorList>
            <person name="Shade A."/>
        </authorList>
    </citation>
    <scope>NUCLEOTIDE SEQUENCE [LARGE SCALE GENOMIC DNA]</scope>
    <source>
        <strain evidence="1 2">SORGH_AS_1064</strain>
    </source>
</reference>
<gene>
    <name evidence="1" type="ORF">QE404_000550</name>
</gene>
<sequence>MSLTFMTVFHPKNKIPMAASSLLNNKHLLWRAGFGPAAGQYASLAGKDSKSLLAELFKHHDFNEIRYTTPDLPDTPANMMDSQSAAEKKKEMQKTYSKQNNELNLAFLDSMIHSEDQLREKMAFFWHGHFACRVNNPQYNQQLLNTIRKNALGSFRDLLFEVSQSPAMLNFLNNQQNKKDHPNENFAREVMELFTMGRGNYTEKDIREGARAFTGWSYDKEGNFQEKLKVHDEGVKTFLGKTGNFNGADVLNSILDRKATAHFITAKIYRFFVNENPDDNIIDDLSENFYDSGYDIKKLVKAIFSSSWFYNRRNIGNRIKSPIELMAGISRTLPMKIQNPENLIVYQKLLGQMLLYPPNVSGWPSGKSWIDSSTLMVRLQIPQIWSGLRPLEYTPRQDDDIDMGIKSRETALNKMFKNPNIVIDWPLVEQIFTDKNCEDYLIQNPTSLDMNTVKNFSDRSIKANIINLMSTPEYQLM</sequence>
<dbReference type="EMBL" id="JAUTAL010000001">
    <property type="protein sequence ID" value="MDQ1095403.1"/>
    <property type="molecule type" value="Genomic_DNA"/>
</dbReference>
<name>A0ABU0TGX3_9FLAO</name>
<protein>
    <submittedName>
        <fullName evidence="1">Uncharacterized protein (DUF1800 family)</fullName>
    </submittedName>
</protein>
<dbReference type="InterPro" id="IPR014917">
    <property type="entry name" value="DUF1800"/>
</dbReference>
<proteinExistence type="predicted"/>
<comment type="caution">
    <text evidence="1">The sequence shown here is derived from an EMBL/GenBank/DDBJ whole genome shotgun (WGS) entry which is preliminary data.</text>
</comment>
<dbReference type="RefSeq" id="WP_307446145.1">
    <property type="nucleotide sequence ID" value="NZ_JAUTAL010000001.1"/>
</dbReference>
<evidence type="ECO:0000313" key="1">
    <source>
        <dbReference type="EMBL" id="MDQ1095403.1"/>
    </source>
</evidence>
<dbReference type="Proteomes" id="UP001225072">
    <property type="component" value="Unassembled WGS sequence"/>
</dbReference>